<dbReference type="RefSeq" id="WP_309756113.1">
    <property type="nucleotide sequence ID" value="NZ_JAVJAF010000001.1"/>
</dbReference>
<keyword evidence="2 6" id="KW-0238">DNA-binding</keyword>
<evidence type="ECO:0000256" key="3">
    <source>
        <dbReference type="ARBA" id="ARBA00023163"/>
    </source>
</evidence>
<evidence type="ECO:0000256" key="4">
    <source>
        <dbReference type="ARBA" id="ARBA00037345"/>
    </source>
</evidence>
<sequence>MTPRLAIKSYQGEHHPHAHDFAQLVLPIQGGMELEVEGRTGARLHTGLAALVAPECDHAQQSAPDSRFLVIDCASDWLPERTLDSARQQPCLPISPATRQLLAFAELTPAAALDQHASELTRLLLASLTLPTAVSAFDRLLARVEAQPAGDWSNPVMARLAGVGLSRLHLLFHERFGQTPQAWLTDLRLRQAQRWLGDSRLPIAEIALRVGFSDQAALTRAMTRRQGISPAAWRRSQHAPR</sequence>
<dbReference type="PROSITE" id="PS01124">
    <property type="entry name" value="HTH_ARAC_FAMILY_2"/>
    <property type="match status" value="1"/>
</dbReference>
<proteinExistence type="predicted"/>
<accession>A0AAJ2BL87</accession>
<dbReference type="Proteomes" id="UP001268036">
    <property type="component" value="Unassembled WGS sequence"/>
</dbReference>
<dbReference type="InterPro" id="IPR050204">
    <property type="entry name" value="AraC_XylS_family_regulators"/>
</dbReference>
<gene>
    <name evidence="6" type="ORF">QE440_001072</name>
</gene>
<dbReference type="SUPFAM" id="SSF46689">
    <property type="entry name" value="Homeodomain-like"/>
    <property type="match status" value="1"/>
</dbReference>
<dbReference type="Gene3D" id="1.10.10.60">
    <property type="entry name" value="Homeodomain-like"/>
    <property type="match status" value="1"/>
</dbReference>
<dbReference type="PANTHER" id="PTHR46796:SF2">
    <property type="entry name" value="TRANSCRIPTIONAL REGULATORY PROTEIN"/>
    <property type="match status" value="1"/>
</dbReference>
<keyword evidence="3" id="KW-0804">Transcription</keyword>
<dbReference type="GO" id="GO:0043565">
    <property type="term" value="F:sequence-specific DNA binding"/>
    <property type="evidence" value="ECO:0007669"/>
    <property type="project" value="InterPro"/>
</dbReference>
<dbReference type="SMART" id="SM00342">
    <property type="entry name" value="HTH_ARAC"/>
    <property type="match status" value="1"/>
</dbReference>
<dbReference type="Pfam" id="PF02311">
    <property type="entry name" value="AraC_binding"/>
    <property type="match status" value="1"/>
</dbReference>
<dbReference type="InterPro" id="IPR018060">
    <property type="entry name" value="HTH_AraC"/>
</dbReference>
<dbReference type="AlphaFoldDB" id="A0AAJ2BL87"/>
<feature type="domain" description="HTH araC/xylS-type" evidence="5">
    <location>
        <begin position="138"/>
        <end position="236"/>
    </location>
</feature>
<dbReference type="GO" id="GO:0003700">
    <property type="term" value="F:DNA-binding transcription factor activity"/>
    <property type="evidence" value="ECO:0007669"/>
    <property type="project" value="InterPro"/>
</dbReference>
<protein>
    <submittedName>
        <fullName evidence="6">AraC-like DNA-binding protein</fullName>
    </submittedName>
</protein>
<evidence type="ECO:0000313" key="7">
    <source>
        <dbReference type="Proteomes" id="UP001268036"/>
    </source>
</evidence>
<reference evidence="6" key="1">
    <citation type="submission" date="2023-08" db="EMBL/GenBank/DDBJ databases">
        <title>Functional and genomic diversity of the sorghum phyllosphere microbiome.</title>
        <authorList>
            <person name="Shade A."/>
        </authorList>
    </citation>
    <scope>NUCLEOTIDE SEQUENCE</scope>
    <source>
        <strain evidence="6">SORGH_AS_0201</strain>
    </source>
</reference>
<evidence type="ECO:0000256" key="2">
    <source>
        <dbReference type="ARBA" id="ARBA00023125"/>
    </source>
</evidence>
<evidence type="ECO:0000259" key="5">
    <source>
        <dbReference type="PROSITE" id="PS01124"/>
    </source>
</evidence>
<dbReference type="InterPro" id="IPR009057">
    <property type="entry name" value="Homeodomain-like_sf"/>
</dbReference>
<dbReference type="Pfam" id="PF12833">
    <property type="entry name" value="HTH_18"/>
    <property type="match status" value="1"/>
</dbReference>
<evidence type="ECO:0000256" key="1">
    <source>
        <dbReference type="ARBA" id="ARBA00023015"/>
    </source>
</evidence>
<dbReference type="PANTHER" id="PTHR46796">
    <property type="entry name" value="HTH-TYPE TRANSCRIPTIONAL ACTIVATOR RHAS-RELATED"/>
    <property type="match status" value="1"/>
</dbReference>
<name>A0AAJ2BL87_9PSED</name>
<dbReference type="InterPro" id="IPR003313">
    <property type="entry name" value="AraC-bd"/>
</dbReference>
<dbReference type="EMBL" id="JAVJAF010000001">
    <property type="protein sequence ID" value="MDR6233331.1"/>
    <property type="molecule type" value="Genomic_DNA"/>
</dbReference>
<comment type="caution">
    <text evidence="6">The sequence shown here is derived from an EMBL/GenBank/DDBJ whole genome shotgun (WGS) entry which is preliminary data.</text>
</comment>
<keyword evidence="1" id="KW-0805">Transcription regulation</keyword>
<comment type="function">
    <text evidence="4">Regulatory protein of the TOL plasmid xyl operons. XylS activates the xylXYZLTEGFJQKIH operon required for the degradation of toluene, m-xylene and p-xylene.</text>
</comment>
<evidence type="ECO:0000313" key="6">
    <source>
        <dbReference type="EMBL" id="MDR6233331.1"/>
    </source>
</evidence>
<organism evidence="6 7">
    <name type="scientific">Pseudomonas oryzihabitans</name>
    <dbReference type="NCBI Taxonomy" id="47885"/>
    <lineage>
        <taxon>Bacteria</taxon>
        <taxon>Pseudomonadati</taxon>
        <taxon>Pseudomonadota</taxon>
        <taxon>Gammaproteobacteria</taxon>
        <taxon>Pseudomonadales</taxon>
        <taxon>Pseudomonadaceae</taxon>
        <taxon>Pseudomonas</taxon>
    </lineage>
</organism>